<dbReference type="SUPFAM" id="SSF55021">
    <property type="entry name" value="ACT-like"/>
    <property type="match status" value="2"/>
</dbReference>
<dbReference type="InterPro" id="IPR045865">
    <property type="entry name" value="ACT-like_dom_sf"/>
</dbReference>
<dbReference type="Gene3D" id="3.30.2130.10">
    <property type="entry name" value="VC0802-like"/>
    <property type="match status" value="1"/>
</dbReference>
<sequence>MFDIHVVLNNNVGELAALGTVLGQNGIGLEGGGVFTIAGKGHAHFLVENGDDAKIVLEERGFQVERVRRHVIRKLKQKRPGELGEIAAVLAENGINILCQYSDHANQLILVTDNDMVASKVTEKWAVMHE</sequence>
<comment type="caution">
    <text evidence="1">The sequence shown here is derived from an EMBL/GenBank/DDBJ whole genome shotgun (WGS) entry which is preliminary data.</text>
</comment>
<evidence type="ECO:0000313" key="2">
    <source>
        <dbReference type="Proteomes" id="UP000307430"/>
    </source>
</evidence>
<dbReference type="AlphaFoldDB" id="A0A5R9L8P2"/>
<dbReference type="Proteomes" id="UP000307430">
    <property type="component" value="Unassembled WGS sequence"/>
</dbReference>
<dbReference type="RefSeq" id="WP_138363216.1">
    <property type="nucleotide sequence ID" value="NZ_VCHQ01000043.1"/>
</dbReference>
<reference evidence="1 2" key="1">
    <citation type="submission" date="2019-05" db="EMBL/GenBank/DDBJ databases">
        <title>Genome sequence of Klebsiella sp strain TOUT106.</title>
        <authorList>
            <person name="Rahi P."/>
            <person name="Chaudhari D."/>
        </authorList>
    </citation>
    <scope>NUCLEOTIDE SEQUENCE [LARGE SCALE GENOMIC DNA]</scope>
    <source>
        <strain evidence="1 2">TOUT106</strain>
    </source>
</reference>
<dbReference type="EMBL" id="VCHQ01000043">
    <property type="protein sequence ID" value="TLV04789.1"/>
    <property type="molecule type" value="Genomic_DNA"/>
</dbReference>
<keyword evidence="2" id="KW-1185">Reference proteome</keyword>
<protein>
    <submittedName>
        <fullName evidence="1">Amino acid-binding protein</fullName>
    </submittedName>
</protein>
<proteinExistence type="predicted"/>
<name>A0A5R9L8P2_9ENTR</name>
<accession>A0A5R9L8P2</accession>
<evidence type="ECO:0000313" key="1">
    <source>
        <dbReference type="EMBL" id="TLV04789.1"/>
    </source>
</evidence>
<organism evidence="1 2">
    <name type="scientific">Klebsiella indica</name>
    <dbReference type="NCBI Taxonomy" id="2582917"/>
    <lineage>
        <taxon>Bacteria</taxon>
        <taxon>Pseudomonadati</taxon>
        <taxon>Pseudomonadota</taxon>
        <taxon>Gammaproteobacteria</taxon>
        <taxon>Enterobacterales</taxon>
        <taxon>Enterobacteriaceae</taxon>
        <taxon>Klebsiella/Raoultella group</taxon>
        <taxon>Klebsiella</taxon>
    </lineage>
</organism>
<gene>
    <name evidence="1" type="ORF">FE839_23900</name>
</gene>